<organism evidence="2 3">
    <name type="scientific">Hibiscus sabdariffa</name>
    <name type="common">roselle</name>
    <dbReference type="NCBI Taxonomy" id="183260"/>
    <lineage>
        <taxon>Eukaryota</taxon>
        <taxon>Viridiplantae</taxon>
        <taxon>Streptophyta</taxon>
        <taxon>Embryophyta</taxon>
        <taxon>Tracheophyta</taxon>
        <taxon>Spermatophyta</taxon>
        <taxon>Magnoliopsida</taxon>
        <taxon>eudicotyledons</taxon>
        <taxon>Gunneridae</taxon>
        <taxon>Pentapetalae</taxon>
        <taxon>rosids</taxon>
        <taxon>malvids</taxon>
        <taxon>Malvales</taxon>
        <taxon>Malvaceae</taxon>
        <taxon>Malvoideae</taxon>
        <taxon>Hibiscus</taxon>
    </lineage>
</organism>
<keyword evidence="1" id="KW-0472">Membrane</keyword>
<keyword evidence="1" id="KW-1133">Transmembrane helix</keyword>
<comment type="caution">
    <text evidence="2">The sequence shown here is derived from an EMBL/GenBank/DDBJ whole genome shotgun (WGS) entry which is preliminary data.</text>
</comment>
<dbReference type="PANTHER" id="PTHR34964">
    <property type="entry name" value="MEMBRANE LIPOPROTEIN-RELATED"/>
    <property type="match status" value="1"/>
</dbReference>
<dbReference type="EMBL" id="JBBPBM010000010">
    <property type="protein sequence ID" value="KAK8566130.1"/>
    <property type="molecule type" value="Genomic_DNA"/>
</dbReference>
<name>A0ABR2EVR5_9ROSI</name>
<keyword evidence="1" id="KW-0812">Transmembrane</keyword>
<protein>
    <submittedName>
        <fullName evidence="2">Uncharacterized protein</fullName>
    </submittedName>
</protein>
<evidence type="ECO:0000313" key="2">
    <source>
        <dbReference type="EMBL" id="KAK8566130.1"/>
    </source>
</evidence>
<evidence type="ECO:0000256" key="1">
    <source>
        <dbReference type="SAM" id="Phobius"/>
    </source>
</evidence>
<feature type="transmembrane region" description="Helical" evidence="1">
    <location>
        <begin position="46"/>
        <end position="70"/>
    </location>
</feature>
<evidence type="ECO:0000313" key="3">
    <source>
        <dbReference type="Proteomes" id="UP001472677"/>
    </source>
</evidence>
<keyword evidence="3" id="KW-1185">Reference proteome</keyword>
<accession>A0ABR2EVR5</accession>
<dbReference type="Proteomes" id="UP001472677">
    <property type="component" value="Unassembled WGS sequence"/>
</dbReference>
<sequence>MTEPDQDASWMYIWTIACILFACVVAGGGCFLVYVTVPEYQSSDLLLTLGFIFVCMPWIFWILTVIYRLLSRAFGFRMVLGGMNVNNTVKVTGNGDGDAHGGGGEVGDAKVVDVDCKI</sequence>
<proteinExistence type="predicted"/>
<gene>
    <name evidence="2" type="ORF">V6N12_059666</name>
</gene>
<reference evidence="2 3" key="1">
    <citation type="journal article" date="2024" name="G3 (Bethesda)">
        <title>Genome assembly of Hibiscus sabdariffa L. provides insights into metabolisms of medicinal natural products.</title>
        <authorList>
            <person name="Kim T."/>
        </authorList>
    </citation>
    <scope>NUCLEOTIDE SEQUENCE [LARGE SCALE GENOMIC DNA]</scope>
    <source>
        <strain evidence="2">TK-2024</strain>
        <tissue evidence="2">Old leaves</tissue>
    </source>
</reference>
<feature type="transmembrane region" description="Helical" evidence="1">
    <location>
        <begin position="12"/>
        <end position="34"/>
    </location>
</feature>
<dbReference type="PANTHER" id="PTHR34964:SF1">
    <property type="entry name" value="MEMBRANE LIPOPROTEIN"/>
    <property type="match status" value="1"/>
</dbReference>